<proteinExistence type="predicted"/>
<dbReference type="Gene3D" id="3.30.540.10">
    <property type="entry name" value="Fructose-1,6-Bisphosphatase, subunit A, domain 1"/>
    <property type="match status" value="1"/>
</dbReference>
<accession>A0A7X9WBZ0</accession>
<keyword evidence="4" id="KW-1185">Reference proteome</keyword>
<evidence type="ECO:0000313" key="3">
    <source>
        <dbReference type="EMBL" id="NMK98494.1"/>
    </source>
</evidence>
<dbReference type="SUPFAM" id="SSF56655">
    <property type="entry name" value="Carbohydrate phosphatase"/>
    <property type="match status" value="1"/>
</dbReference>
<dbReference type="EMBL" id="JABBMI010000080">
    <property type="protein sequence ID" value="NMK55164.1"/>
    <property type="molecule type" value="Genomic_DNA"/>
</dbReference>
<evidence type="ECO:0000313" key="5">
    <source>
        <dbReference type="Proteomes" id="UP000550736"/>
    </source>
</evidence>
<keyword evidence="1" id="KW-0460">Magnesium</keyword>
<dbReference type="CDD" id="cd01637">
    <property type="entry name" value="IMPase_like"/>
    <property type="match status" value="1"/>
</dbReference>
<dbReference type="Pfam" id="PF00459">
    <property type="entry name" value="Inositol_P"/>
    <property type="match status" value="1"/>
</dbReference>
<comment type="caution">
    <text evidence="3">The sequence shown here is derived from an EMBL/GenBank/DDBJ whole genome shotgun (WGS) entry which is preliminary data.</text>
</comment>
<dbReference type="GO" id="GO:0007165">
    <property type="term" value="P:signal transduction"/>
    <property type="evidence" value="ECO:0007669"/>
    <property type="project" value="TreeGrafter"/>
</dbReference>
<organism evidence="3 5">
    <name type="scientific">Staphylococcus capitis</name>
    <dbReference type="NCBI Taxonomy" id="29388"/>
    <lineage>
        <taxon>Bacteria</taxon>
        <taxon>Bacillati</taxon>
        <taxon>Bacillota</taxon>
        <taxon>Bacilli</taxon>
        <taxon>Bacillales</taxon>
        <taxon>Staphylococcaceae</taxon>
        <taxon>Staphylococcus</taxon>
    </lineage>
</organism>
<feature type="binding site" evidence="1">
    <location>
        <position position="69"/>
    </location>
    <ligand>
        <name>Mg(2+)</name>
        <dbReference type="ChEBI" id="CHEBI:18420"/>
        <label>1</label>
        <note>catalytic</note>
    </ligand>
</feature>
<sequence length="262" mass="29688">MTESLKQIDRLICDWLKIVDDILPRLIQEMHTDTKKDRFDLVTNVDKQIQDHFQTFLSNQLPGHLLLAEEKNNDDIDPYHGHVWIMDPIDGTANLVKQQEDYCIILGYFVDGEPKLSYIYDYPHNKLYKAIAGEGAYENDLPMLKPATLSIEDAILSFNPHVLNDRTINALFQTSFSYRIIGSCGLDSIRVIKGQFGAHMNTNPKPWDIVAQFLFAQELNLKMTSLDGGKVDFGKGGPFIISNPGCHQDVLDILNSGNGYQK</sequence>
<name>A0A7X9WBZ0_STACP</name>
<dbReference type="PANTHER" id="PTHR20854">
    <property type="entry name" value="INOSITOL MONOPHOSPHATASE"/>
    <property type="match status" value="1"/>
</dbReference>
<evidence type="ECO:0000313" key="2">
    <source>
        <dbReference type="EMBL" id="NMK55164.1"/>
    </source>
</evidence>
<evidence type="ECO:0000313" key="4">
    <source>
        <dbReference type="Proteomes" id="UP000538955"/>
    </source>
</evidence>
<comment type="cofactor">
    <cofactor evidence="1">
        <name>Mg(2+)</name>
        <dbReference type="ChEBI" id="CHEBI:18420"/>
    </cofactor>
</comment>
<dbReference type="InterPro" id="IPR000760">
    <property type="entry name" value="Inositol_monophosphatase-like"/>
</dbReference>
<dbReference type="Proteomes" id="UP000538955">
    <property type="component" value="Unassembled WGS sequence"/>
</dbReference>
<gene>
    <name evidence="3" type="ORF">HHM13_10520</name>
    <name evidence="2" type="ORF">HHM24_10590</name>
</gene>
<evidence type="ECO:0000256" key="1">
    <source>
        <dbReference type="PIRSR" id="PIRSR600760-2"/>
    </source>
</evidence>
<keyword evidence="1" id="KW-0479">Metal-binding</keyword>
<reference evidence="4 5" key="1">
    <citation type="submission" date="2020-04" db="EMBL/GenBank/DDBJ databases">
        <title>The Epidemiology and Molecular Characteristics of Linezolid-Resistant Staphylococcus capitis in Huashan Hospital, Shanghai.</title>
        <authorList>
            <person name="Ding L."/>
            <person name="Li P."/>
            <person name="Yang Y."/>
            <person name="Lin D."/>
            <person name="Xu X."/>
        </authorList>
    </citation>
    <scope>NUCLEOTIDE SEQUENCE [LARGE SCALE GENOMIC DNA]</scope>
    <source>
        <strain evidence="3 5">12-86</strain>
        <strain evidence="2 4">17-84</strain>
    </source>
</reference>
<dbReference type="PANTHER" id="PTHR20854:SF4">
    <property type="entry name" value="INOSITOL-1-MONOPHOSPHATASE-RELATED"/>
    <property type="match status" value="1"/>
</dbReference>
<feature type="binding site" evidence="1">
    <location>
        <position position="89"/>
    </location>
    <ligand>
        <name>Mg(2+)</name>
        <dbReference type="ChEBI" id="CHEBI:18420"/>
        <label>1</label>
        <note>catalytic</note>
    </ligand>
</feature>
<dbReference type="GO" id="GO:0008934">
    <property type="term" value="F:inositol monophosphate 1-phosphatase activity"/>
    <property type="evidence" value="ECO:0007669"/>
    <property type="project" value="TreeGrafter"/>
</dbReference>
<dbReference type="AlphaFoldDB" id="A0A7X9WBZ0"/>
<dbReference type="GO" id="GO:0046872">
    <property type="term" value="F:metal ion binding"/>
    <property type="evidence" value="ECO:0007669"/>
    <property type="project" value="UniProtKB-KW"/>
</dbReference>
<dbReference type="Gene3D" id="3.40.190.80">
    <property type="match status" value="1"/>
</dbReference>
<feature type="binding site" evidence="1">
    <location>
        <position position="90"/>
    </location>
    <ligand>
        <name>Mg(2+)</name>
        <dbReference type="ChEBI" id="CHEBI:18420"/>
        <label>2</label>
    </ligand>
</feature>
<dbReference type="GO" id="GO:0006020">
    <property type="term" value="P:inositol metabolic process"/>
    <property type="evidence" value="ECO:0007669"/>
    <property type="project" value="TreeGrafter"/>
</dbReference>
<feature type="binding site" evidence="1">
    <location>
        <position position="87"/>
    </location>
    <ligand>
        <name>Mg(2+)</name>
        <dbReference type="ChEBI" id="CHEBI:18420"/>
        <label>1</label>
        <note>catalytic</note>
    </ligand>
</feature>
<dbReference type="PRINTS" id="PR00377">
    <property type="entry name" value="IMPHPHTASES"/>
</dbReference>
<dbReference type="RefSeq" id="WP_023351278.1">
    <property type="nucleotide sequence ID" value="NZ_CBCPJN010000006.1"/>
</dbReference>
<dbReference type="EMBL" id="JABBLX010000044">
    <property type="protein sequence ID" value="NMK98494.1"/>
    <property type="molecule type" value="Genomic_DNA"/>
</dbReference>
<protein>
    <submittedName>
        <fullName evidence="3">Inositol monophosphatase family protein</fullName>
    </submittedName>
</protein>
<feature type="binding site" evidence="1">
    <location>
        <position position="208"/>
    </location>
    <ligand>
        <name>Mg(2+)</name>
        <dbReference type="ChEBI" id="CHEBI:18420"/>
        <label>1</label>
        <note>catalytic</note>
    </ligand>
</feature>
<dbReference type="Proteomes" id="UP000550736">
    <property type="component" value="Unassembled WGS sequence"/>
</dbReference>